<evidence type="ECO:0000313" key="3">
    <source>
        <dbReference type="EMBL" id="GAA4782668.1"/>
    </source>
</evidence>
<dbReference type="InterPro" id="IPR023997">
    <property type="entry name" value="TonB-dep_OMP_SusC/RagA_CS"/>
</dbReference>
<dbReference type="PROSITE" id="PS52016">
    <property type="entry name" value="TONB_DEPENDENT_REC_3"/>
    <property type="match status" value="1"/>
</dbReference>
<dbReference type="Pfam" id="PF13715">
    <property type="entry name" value="CarbopepD_reg_2"/>
    <property type="match status" value="1"/>
</dbReference>
<dbReference type="Gene3D" id="2.60.40.1120">
    <property type="entry name" value="Carboxypeptidase-like, regulatory domain"/>
    <property type="match status" value="1"/>
</dbReference>
<keyword evidence="1" id="KW-0812">Transmembrane</keyword>
<sequence length="1045" mass="116412">MLSLYLSLTASYAQETKKQLTIAGTVVDKDGQPLPSVSIYIKDKPSLGTSSDADGKFSIQAVYGDKVVFSYVGYDPVEHLVIESKLNLKMVLANKSEALDEVVVVGLGGVQRKISSVGAITTVDAKDLQSPAPSITNLLGGRAAGVISMQTSGEPGHNIADFWVRGIGTFGANSSALVLIDGLEGDLNTIDPADIESFSILKDASATAVYGVRGANGVVLVTTKRGLVDRLQITARANTTLSRLNRLPQYLDAYGYAQLANEANSIRGDGPLYDETEMGIIRDGLDPDMYPNVNWQEEILNKTFWRQSYYVSGRGGSEVARYFLSLGGNSEAAAYKVDKNSVYSSNVGYNTYNYRINLDVNLTKTTKIYLGSDGFLSKLNQPGVANTDYIWGAQSRLTPLSIPTQYSNGMLPGRGGEDQSSPYVMINRTGRASDEVYKGKVTLALNQDLSSVLDGLKFRVQGAYDINSYFKERRYIQPALYMAQGRNYNGELIMQEMVQEKPASYDQMTRQYRKYHLESTINYDQVFNEDHRVSGLLYYYISDAKDTKDATSNLAAIPLRYQGVSSRLTYGFRDTYLIDVNFGYTGSENFQPGRQYGFFPSIALGWVPSSYKSVQKAAPWLNYFKIRASYGTVGNDRISSIRFPYLTKVDLGSGSTWGIGGIETINETRIGADNLAWEKAIKSDLGIEGKLFNNKIDFVVDFFKDQRNGIFQQRVQVPEYVGVVSNPFANVGRMKSTGADGNISYNGTISPDMSFTIRGNFTYSKNVVQNWEEAYLEYPYLEKNGFPHNSIRGYQAIGLFKDEDDIKYSPQQTFGEVLPGDIKYKDVNGDGIIDALDKVPLTHSNYPLLMYGMGAEFRYKNLSLGVLFKGTGKTSFFYVGQSMTMTTNQDWDSWEGTKETFTNGMGYMPFFEGTSGNVLSLAADPKNRWIPMDYALEHGIDPALAENPNARFPRLQYGKNNNNSQLSSFWQGDARYIRLQEVTLSYRVNPEFLKRIGISSMDLQFVGNNLYIWDKVKIFDPEQAAWNGRKYPIPSTYSLQVYLNL</sequence>
<dbReference type="NCBIfam" id="TIGR04056">
    <property type="entry name" value="OMP_RagA_SusC"/>
    <property type="match status" value="1"/>
</dbReference>
<dbReference type="InterPro" id="IPR008969">
    <property type="entry name" value="CarboxyPept-like_regulatory"/>
</dbReference>
<dbReference type="SUPFAM" id="SSF56935">
    <property type="entry name" value="Porins"/>
    <property type="match status" value="1"/>
</dbReference>
<comment type="caution">
    <text evidence="3">The sequence shown here is derived from an EMBL/GenBank/DDBJ whole genome shotgun (WGS) entry which is preliminary data.</text>
</comment>
<reference evidence="4" key="1">
    <citation type="journal article" date="2019" name="Int. J. Syst. Evol. Microbiol.">
        <title>The Global Catalogue of Microorganisms (GCM) 10K type strain sequencing project: providing services to taxonomists for standard genome sequencing and annotation.</title>
        <authorList>
            <consortium name="The Broad Institute Genomics Platform"/>
            <consortium name="The Broad Institute Genome Sequencing Center for Infectious Disease"/>
            <person name="Wu L."/>
            <person name="Ma J."/>
        </authorList>
    </citation>
    <scope>NUCLEOTIDE SEQUENCE [LARGE SCALE GENOMIC DNA]</scope>
    <source>
        <strain evidence="4">JCM 18200</strain>
    </source>
</reference>
<dbReference type="NCBIfam" id="TIGR04057">
    <property type="entry name" value="SusC_RagA_signa"/>
    <property type="match status" value="1"/>
</dbReference>
<evidence type="ECO:0000259" key="2">
    <source>
        <dbReference type="Pfam" id="PF07715"/>
    </source>
</evidence>
<dbReference type="SUPFAM" id="SSF49464">
    <property type="entry name" value="Carboxypeptidase regulatory domain-like"/>
    <property type="match status" value="1"/>
</dbReference>
<dbReference type="Pfam" id="PF07715">
    <property type="entry name" value="Plug"/>
    <property type="match status" value="1"/>
</dbReference>
<name>A0ABP9AKB3_9SPHI</name>
<keyword evidence="1" id="KW-1134">Transmembrane beta strand</keyword>
<evidence type="ECO:0000313" key="4">
    <source>
        <dbReference type="Proteomes" id="UP001501411"/>
    </source>
</evidence>
<keyword evidence="1" id="KW-0998">Cell outer membrane</keyword>
<dbReference type="InterPro" id="IPR012910">
    <property type="entry name" value="Plug_dom"/>
</dbReference>
<keyword evidence="4" id="KW-1185">Reference proteome</keyword>
<dbReference type="InterPro" id="IPR039426">
    <property type="entry name" value="TonB-dep_rcpt-like"/>
</dbReference>
<keyword evidence="3" id="KW-0675">Receptor</keyword>
<gene>
    <name evidence="3" type="ORF">GCM10023231_07920</name>
</gene>
<keyword evidence="1" id="KW-0472">Membrane</keyword>
<accession>A0ABP9AKB3</accession>
<comment type="subcellular location">
    <subcellularLocation>
        <location evidence="1">Cell outer membrane</location>
        <topology evidence="1">Multi-pass membrane protein</topology>
    </subcellularLocation>
</comment>
<keyword evidence="1" id="KW-0813">Transport</keyword>
<dbReference type="InterPro" id="IPR023996">
    <property type="entry name" value="TonB-dep_OMP_SusC/RagA"/>
</dbReference>
<protein>
    <submittedName>
        <fullName evidence="3">TonB-dependent receptor</fullName>
    </submittedName>
</protein>
<organism evidence="3 4">
    <name type="scientific">Olivibacter ginsenosidimutans</name>
    <dbReference type="NCBI Taxonomy" id="1176537"/>
    <lineage>
        <taxon>Bacteria</taxon>
        <taxon>Pseudomonadati</taxon>
        <taxon>Bacteroidota</taxon>
        <taxon>Sphingobacteriia</taxon>
        <taxon>Sphingobacteriales</taxon>
        <taxon>Sphingobacteriaceae</taxon>
        <taxon>Olivibacter</taxon>
    </lineage>
</organism>
<dbReference type="InterPro" id="IPR037066">
    <property type="entry name" value="Plug_dom_sf"/>
</dbReference>
<comment type="similarity">
    <text evidence="1">Belongs to the TonB-dependent receptor family.</text>
</comment>
<dbReference type="Proteomes" id="UP001501411">
    <property type="component" value="Unassembled WGS sequence"/>
</dbReference>
<feature type="domain" description="TonB-dependent receptor plug" evidence="2">
    <location>
        <begin position="114"/>
        <end position="218"/>
    </location>
</feature>
<proteinExistence type="inferred from homology"/>
<evidence type="ECO:0000256" key="1">
    <source>
        <dbReference type="PROSITE-ProRule" id="PRU01360"/>
    </source>
</evidence>
<dbReference type="Gene3D" id="2.170.130.10">
    <property type="entry name" value="TonB-dependent receptor, plug domain"/>
    <property type="match status" value="1"/>
</dbReference>
<dbReference type="EMBL" id="BAABIQ010000005">
    <property type="protein sequence ID" value="GAA4782668.1"/>
    <property type="molecule type" value="Genomic_DNA"/>
</dbReference>